<sequence>MGSRQVSVDLGVENELAIFVHNSGTTLTRISRFWSIKLDGSNDVDDQDEEEEGNAGNDSKGVFSFKDPQPLLDFHKLRYLRLNGMMRSYQPLIWASKESH</sequence>
<dbReference type="VEuPathDB" id="FungiDB:Z518_04997"/>
<protein>
    <submittedName>
        <fullName evidence="2">Uncharacterized protein</fullName>
    </submittedName>
</protein>
<dbReference type="OrthoDB" id="5368934at2759"/>
<feature type="region of interest" description="Disordered" evidence="1">
    <location>
        <begin position="40"/>
        <end position="64"/>
    </location>
</feature>
<organism evidence="2 3">
    <name type="scientific">Rhinocladiella mackenziei CBS 650.93</name>
    <dbReference type="NCBI Taxonomy" id="1442369"/>
    <lineage>
        <taxon>Eukaryota</taxon>
        <taxon>Fungi</taxon>
        <taxon>Dikarya</taxon>
        <taxon>Ascomycota</taxon>
        <taxon>Pezizomycotina</taxon>
        <taxon>Eurotiomycetes</taxon>
        <taxon>Chaetothyriomycetidae</taxon>
        <taxon>Chaetothyriales</taxon>
        <taxon>Herpotrichiellaceae</taxon>
        <taxon>Rhinocladiella</taxon>
    </lineage>
</organism>
<name>A0A0D2IV51_9EURO</name>
<dbReference type="Proteomes" id="UP000053617">
    <property type="component" value="Unassembled WGS sequence"/>
</dbReference>
<reference evidence="2 3" key="1">
    <citation type="submission" date="2015-01" db="EMBL/GenBank/DDBJ databases">
        <title>The Genome Sequence of Rhinocladiella mackenzie CBS 650.93.</title>
        <authorList>
            <consortium name="The Broad Institute Genomics Platform"/>
            <person name="Cuomo C."/>
            <person name="de Hoog S."/>
            <person name="Gorbushina A."/>
            <person name="Stielow B."/>
            <person name="Teixiera M."/>
            <person name="Abouelleil A."/>
            <person name="Chapman S.B."/>
            <person name="Priest M."/>
            <person name="Young S.K."/>
            <person name="Wortman J."/>
            <person name="Nusbaum C."/>
            <person name="Birren B."/>
        </authorList>
    </citation>
    <scope>NUCLEOTIDE SEQUENCE [LARGE SCALE GENOMIC DNA]</scope>
    <source>
        <strain evidence="2 3">CBS 650.93</strain>
    </source>
</reference>
<feature type="compositionally biased region" description="Acidic residues" evidence="1">
    <location>
        <begin position="42"/>
        <end position="53"/>
    </location>
</feature>
<dbReference type="EMBL" id="KN847477">
    <property type="protein sequence ID" value="KIX07021.1"/>
    <property type="molecule type" value="Genomic_DNA"/>
</dbReference>
<keyword evidence="3" id="KW-1185">Reference proteome</keyword>
<dbReference type="RefSeq" id="XP_013274157.1">
    <property type="nucleotide sequence ID" value="XM_013418703.1"/>
</dbReference>
<dbReference type="HOGENOM" id="CLU_2307602_0_0_1"/>
<gene>
    <name evidence="2" type="ORF">Z518_04997</name>
</gene>
<dbReference type="GeneID" id="25293068"/>
<proteinExistence type="predicted"/>
<accession>A0A0D2IV51</accession>
<dbReference type="AlphaFoldDB" id="A0A0D2IV51"/>
<evidence type="ECO:0000313" key="3">
    <source>
        <dbReference type="Proteomes" id="UP000053617"/>
    </source>
</evidence>
<evidence type="ECO:0000313" key="2">
    <source>
        <dbReference type="EMBL" id="KIX07021.1"/>
    </source>
</evidence>
<dbReference type="STRING" id="1442369.A0A0D2IV51"/>
<evidence type="ECO:0000256" key="1">
    <source>
        <dbReference type="SAM" id="MobiDB-lite"/>
    </source>
</evidence>